<name>A0A4Y4G9H0_WEIHE</name>
<organism evidence="1 4">
    <name type="scientific">Weissella hellenica</name>
    <dbReference type="NCBI Taxonomy" id="46256"/>
    <lineage>
        <taxon>Bacteria</taxon>
        <taxon>Bacillati</taxon>
        <taxon>Bacillota</taxon>
        <taxon>Bacilli</taxon>
        <taxon>Lactobacillales</taxon>
        <taxon>Lactobacillaceae</taxon>
        <taxon>Weissella</taxon>
    </lineage>
</organism>
<dbReference type="Proteomes" id="UP000182448">
    <property type="component" value="Unassembled WGS sequence"/>
</dbReference>
<sequence length="119" mass="13670">MHQGFTTVLPNQKWATNMTELRFDQHLEQSLRLSQPGTPYFSKSFGMISKLNGKVKSTVSHLQQCEHLIQFYIILTVNLTGTIASNQKARKFDVNKTLIYEQVSQTQLDKFFCGKLVTK</sequence>
<reference evidence="1 4" key="2">
    <citation type="submission" date="2020-04" db="EMBL/GenBank/DDBJ databases">
        <title>MicrobeNet Type strains.</title>
        <authorList>
            <person name="Nicholson A.C."/>
        </authorList>
    </citation>
    <scope>NUCLEOTIDE SEQUENCE [LARGE SCALE GENOMIC DNA]</scope>
    <source>
        <strain evidence="1 4">CCUG 33494</strain>
    </source>
</reference>
<protein>
    <submittedName>
        <fullName evidence="1">Uncharacterized protein</fullName>
    </submittedName>
</protein>
<dbReference type="GeneID" id="72423901"/>
<evidence type="ECO:0000313" key="3">
    <source>
        <dbReference type="Proteomes" id="UP000182448"/>
    </source>
</evidence>
<dbReference type="EMBL" id="JAAXPM010000003">
    <property type="protein sequence ID" value="NKY66793.1"/>
    <property type="molecule type" value="Genomic_DNA"/>
</dbReference>
<gene>
    <name evidence="2" type="ORF">GA0061075_10430</name>
    <name evidence="1" type="ORF">HF960_03765</name>
</gene>
<reference evidence="2 3" key="1">
    <citation type="submission" date="2016-08" db="EMBL/GenBank/DDBJ databases">
        <authorList>
            <person name="Varghese N."/>
            <person name="Submissions Spin"/>
        </authorList>
    </citation>
    <scope>NUCLEOTIDE SEQUENCE [LARGE SCALE GENOMIC DNA]</scope>
    <source>
        <strain evidence="2 3">R-53116</strain>
    </source>
</reference>
<keyword evidence="3" id="KW-1185">Reference proteome</keyword>
<evidence type="ECO:0000313" key="4">
    <source>
        <dbReference type="Proteomes" id="UP000585749"/>
    </source>
</evidence>
<dbReference type="Proteomes" id="UP000585749">
    <property type="component" value="Unassembled WGS sequence"/>
</dbReference>
<dbReference type="AlphaFoldDB" id="A0A4Y4G9H0"/>
<accession>A0A4Y4G9H0</accession>
<dbReference type="RefSeq" id="WP_074427048.1">
    <property type="nucleotide sequence ID" value="NZ_BJEG01000002.1"/>
</dbReference>
<proteinExistence type="predicted"/>
<evidence type="ECO:0000313" key="2">
    <source>
        <dbReference type="EMBL" id="SCB85392.1"/>
    </source>
</evidence>
<dbReference type="EMBL" id="FMAW01000004">
    <property type="protein sequence ID" value="SCB85392.1"/>
    <property type="molecule type" value="Genomic_DNA"/>
</dbReference>
<evidence type="ECO:0000313" key="1">
    <source>
        <dbReference type="EMBL" id="NKY66793.1"/>
    </source>
</evidence>
<comment type="caution">
    <text evidence="1">The sequence shown here is derived from an EMBL/GenBank/DDBJ whole genome shotgun (WGS) entry which is preliminary data.</text>
</comment>